<dbReference type="PROSITE" id="PS51257">
    <property type="entry name" value="PROKAR_LIPOPROTEIN"/>
    <property type="match status" value="1"/>
</dbReference>
<dbReference type="EMBL" id="BLAU01000001">
    <property type="protein sequence ID" value="GET22868.1"/>
    <property type="molecule type" value="Genomic_DNA"/>
</dbReference>
<protein>
    <submittedName>
        <fullName evidence="3">Lipid-binding putative hydrolase</fullName>
    </submittedName>
</protein>
<accession>A0A2P8CBP0</accession>
<reference evidence="2 5" key="2">
    <citation type="submission" date="2019-10" db="EMBL/GenBank/DDBJ databases">
        <title>Prolixibacter strains distinguished by the presence of nitrate reductase genes were adept at nitrate-dependent anaerobic corrosion of metallic iron and carbon steel.</title>
        <authorList>
            <person name="Iino T."/>
            <person name="Shono N."/>
            <person name="Ito K."/>
            <person name="Nakamura R."/>
            <person name="Sueoka K."/>
            <person name="Harayama S."/>
            <person name="Ohkuma M."/>
        </authorList>
    </citation>
    <scope>NUCLEOTIDE SEQUENCE [LARGE SCALE GENOMIC DNA]</scope>
    <source>
        <strain evidence="2 5">MIC1-1</strain>
    </source>
</reference>
<keyword evidence="5" id="KW-1185">Reference proteome</keyword>
<dbReference type="Proteomes" id="UP000396862">
    <property type="component" value="Unassembled WGS sequence"/>
</dbReference>
<dbReference type="Proteomes" id="UP000240621">
    <property type="component" value="Unassembled WGS sequence"/>
</dbReference>
<evidence type="ECO:0000313" key="5">
    <source>
        <dbReference type="Proteomes" id="UP000396862"/>
    </source>
</evidence>
<keyword evidence="3" id="KW-0378">Hydrolase</keyword>
<dbReference type="OrthoDB" id="851990at2"/>
<dbReference type="Gene3D" id="2.40.128.220">
    <property type="match status" value="1"/>
</dbReference>
<dbReference type="InterPro" id="IPR038668">
    <property type="entry name" value="Lipid-bd_sf"/>
</dbReference>
<evidence type="ECO:0000313" key="4">
    <source>
        <dbReference type="Proteomes" id="UP000240621"/>
    </source>
</evidence>
<feature type="signal peptide" evidence="1">
    <location>
        <begin position="1"/>
        <end position="20"/>
    </location>
</feature>
<comment type="caution">
    <text evidence="3">The sequence shown here is derived from an EMBL/GenBank/DDBJ whole genome shotgun (WGS) entry which is preliminary data.</text>
</comment>
<dbReference type="GO" id="GO:0016787">
    <property type="term" value="F:hydrolase activity"/>
    <property type="evidence" value="ECO:0007669"/>
    <property type="project" value="UniProtKB-KW"/>
</dbReference>
<gene>
    <name evidence="3" type="ORF">CLV93_106130</name>
    <name evidence="2" type="ORF">JCM18694_31140</name>
</gene>
<evidence type="ECO:0000313" key="3">
    <source>
        <dbReference type="EMBL" id="PSK82386.1"/>
    </source>
</evidence>
<dbReference type="AlphaFoldDB" id="A0A2P8CBP0"/>
<keyword evidence="1" id="KW-0732">Signal</keyword>
<evidence type="ECO:0000256" key="1">
    <source>
        <dbReference type="SAM" id="SignalP"/>
    </source>
</evidence>
<sequence length="161" mass="17645">MKNIVRLLYIAVLLVTVASCQEDYVPGKTATEALAGEWYVKTYSADLSATYVGYQRIATYNTASNSPDSIWVDDYENIFGNLRLKVPGNTTALTFGSPDVEASAIDGSLYSIDEGKIILKGTVTPGGLQDDSIYFKITDYSDTTTYVLAGYRHTGWEADNH</sequence>
<reference evidence="3 4" key="1">
    <citation type="submission" date="2018-03" db="EMBL/GenBank/DDBJ databases">
        <title>Genomic Encyclopedia of Archaeal and Bacterial Type Strains, Phase II (KMG-II): from individual species to whole genera.</title>
        <authorList>
            <person name="Goeker M."/>
        </authorList>
    </citation>
    <scope>NUCLEOTIDE SEQUENCE [LARGE SCALE GENOMIC DNA]</scope>
    <source>
        <strain evidence="3 4">DSM 27267</strain>
    </source>
</reference>
<organism evidence="3 4">
    <name type="scientific">Prolixibacter denitrificans</name>
    <dbReference type="NCBI Taxonomy" id="1541063"/>
    <lineage>
        <taxon>Bacteria</taxon>
        <taxon>Pseudomonadati</taxon>
        <taxon>Bacteroidota</taxon>
        <taxon>Bacteroidia</taxon>
        <taxon>Marinilabiliales</taxon>
        <taxon>Prolixibacteraceae</taxon>
        <taxon>Prolixibacter</taxon>
    </lineage>
</organism>
<dbReference type="EMBL" id="PYGC01000006">
    <property type="protein sequence ID" value="PSK82386.1"/>
    <property type="molecule type" value="Genomic_DNA"/>
</dbReference>
<dbReference type="InterPro" id="IPR024404">
    <property type="entry name" value="Lipid-bd_put"/>
</dbReference>
<proteinExistence type="predicted"/>
<name>A0A2P8CBP0_9BACT</name>
<feature type="chain" id="PRO_5015134310" evidence="1">
    <location>
        <begin position="21"/>
        <end position="161"/>
    </location>
</feature>
<dbReference type="Pfam" id="PF12888">
    <property type="entry name" value="Lipid_bd"/>
    <property type="match status" value="1"/>
</dbReference>
<evidence type="ECO:0000313" key="2">
    <source>
        <dbReference type="EMBL" id="GET22868.1"/>
    </source>
</evidence>
<dbReference type="RefSeq" id="WP_106542597.1">
    <property type="nucleotide sequence ID" value="NZ_BLAU01000001.1"/>
</dbReference>